<evidence type="ECO:0000256" key="2">
    <source>
        <dbReference type="ARBA" id="ARBA00022801"/>
    </source>
</evidence>
<proteinExistence type="inferred from homology"/>
<protein>
    <recommendedName>
        <fullName evidence="3">Isochorismatase-like domain-containing protein</fullName>
    </recommendedName>
</protein>
<dbReference type="EMBL" id="JAHCVI010000006">
    <property type="protein sequence ID" value="KAG7284563.1"/>
    <property type="molecule type" value="Genomic_DNA"/>
</dbReference>
<dbReference type="Proteomes" id="UP001197093">
    <property type="component" value="Unassembled WGS sequence"/>
</dbReference>
<evidence type="ECO:0000256" key="1">
    <source>
        <dbReference type="ARBA" id="ARBA00006336"/>
    </source>
</evidence>
<evidence type="ECO:0000259" key="3">
    <source>
        <dbReference type="Pfam" id="PF00857"/>
    </source>
</evidence>
<gene>
    <name evidence="4" type="ORF">NEMBOFW57_010941</name>
</gene>
<dbReference type="InterPro" id="IPR000868">
    <property type="entry name" value="Isochorismatase-like_dom"/>
</dbReference>
<dbReference type="SUPFAM" id="SSF52499">
    <property type="entry name" value="Isochorismatase-like hydrolases"/>
    <property type="match status" value="1"/>
</dbReference>
<evidence type="ECO:0000313" key="4">
    <source>
        <dbReference type="EMBL" id="KAG7284563.1"/>
    </source>
</evidence>
<dbReference type="InterPro" id="IPR036380">
    <property type="entry name" value="Isochorismatase-like_sf"/>
</dbReference>
<dbReference type="InterPro" id="IPR050272">
    <property type="entry name" value="Isochorismatase-like_hydrls"/>
</dbReference>
<comment type="similarity">
    <text evidence="1">Belongs to the isochorismatase family.</text>
</comment>
<dbReference type="Gene3D" id="3.40.50.850">
    <property type="entry name" value="Isochorismatase-like"/>
    <property type="match status" value="1"/>
</dbReference>
<reference evidence="4" key="1">
    <citation type="submission" date="2023-02" db="EMBL/GenBank/DDBJ databases">
        <authorList>
            <person name="Palmer J.M."/>
        </authorList>
    </citation>
    <scope>NUCLEOTIDE SEQUENCE</scope>
    <source>
        <strain evidence="4">FW57</strain>
    </source>
</reference>
<keyword evidence="2" id="KW-0378">Hydrolase</keyword>
<dbReference type="Pfam" id="PF00857">
    <property type="entry name" value="Isochorismatase"/>
    <property type="match status" value="1"/>
</dbReference>
<organism evidence="4 5">
    <name type="scientific">Staphylotrichum longicolle</name>
    <dbReference type="NCBI Taxonomy" id="669026"/>
    <lineage>
        <taxon>Eukaryota</taxon>
        <taxon>Fungi</taxon>
        <taxon>Dikarya</taxon>
        <taxon>Ascomycota</taxon>
        <taxon>Pezizomycotina</taxon>
        <taxon>Sordariomycetes</taxon>
        <taxon>Sordariomycetidae</taxon>
        <taxon>Sordariales</taxon>
        <taxon>Chaetomiaceae</taxon>
        <taxon>Staphylotrichum</taxon>
    </lineage>
</organism>
<feature type="domain" description="Isochorismatase-like" evidence="3">
    <location>
        <begin position="3"/>
        <end position="158"/>
    </location>
</feature>
<dbReference type="AlphaFoldDB" id="A0AAD4ENL8"/>
<sequence>MATALFVIDIQNDLATDPNTRIPHSARIKAAGEKILAAARATKNIPQSGPSTIVFVQHEEKPESGSLVRGSEPWQLVFEPRPGASTERLVAKWTRDTFESNPGLAAQLKKEGVESIVAFGIQSECCVESTCTGALAAGFNVSILSGAHSTYDDAGKTAEQIEKEVEERLEVKGANVIPWEEAIAAWYV</sequence>
<dbReference type="PANTHER" id="PTHR43540:SF6">
    <property type="entry name" value="ISOCHORISMATASE-LIKE DOMAIN-CONTAINING PROTEIN"/>
    <property type="match status" value="1"/>
</dbReference>
<comment type="caution">
    <text evidence="4">The sequence shown here is derived from an EMBL/GenBank/DDBJ whole genome shotgun (WGS) entry which is preliminary data.</text>
</comment>
<accession>A0AAD4ENL8</accession>
<dbReference type="GO" id="GO:0016787">
    <property type="term" value="F:hydrolase activity"/>
    <property type="evidence" value="ECO:0007669"/>
    <property type="project" value="UniProtKB-KW"/>
</dbReference>
<evidence type="ECO:0000313" key="5">
    <source>
        <dbReference type="Proteomes" id="UP001197093"/>
    </source>
</evidence>
<dbReference type="PANTHER" id="PTHR43540">
    <property type="entry name" value="PEROXYUREIDOACRYLATE/UREIDOACRYLATE AMIDOHYDROLASE-RELATED"/>
    <property type="match status" value="1"/>
</dbReference>
<keyword evidence="5" id="KW-1185">Reference proteome</keyword>
<name>A0AAD4ENL8_9PEZI</name>